<proteinExistence type="predicted"/>
<keyword evidence="5" id="KW-1185">Reference proteome</keyword>
<dbReference type="OrthoDB" id="5396681at2759"/>
<protein>
    <recommendedName>
        <fullName evidence="3">CorA-like transporter domain-containing protein</fullName>
    </recommendedName>
</protein>
<accession>A0A6A6SZS0</accession>
<reference evidence="4" key="1">
    <citation type="journal article" date="2020" name="Stud. Mycol.">
        <title>101 Dothideomycetes genomes: a test case for predicting lifestyles and emergence of pathogens.</title>
        <authorList>
            <person name="Haridas S."/>
            <person name="Albert R."/>
            <person name="Binder M."/>
            <person name="Bloem J."/>
            <person name="Labutti K."/>
            <person name="Salamov A."/>
            <person name="Andreopoulos B."/>
            <person name="Baker S."/>
            <person name="Barry K."/>
            <person name="Bills G."/>
            <person name="Bluhm B."/>
            <person name="Cannon C."/>
            <person name="Castanera R."/>
            <person name="Culley D."/>
            <person name="Daum C."/>
            <person name="Ezra D."/>
            <person name="Gonzalez J."/>
            <person name="Henrissat B."/>
            <person name="Kuo A."/>
            <person name="Liang C."/>
            <person name="Lipzen A."/>
            <person name="Lutzoni F."/>
            <person name="Magnuson J."/>
            <person name="Mondo S."/>
            <person name="Nolan M."/>
            <person name="Ohm R."/>
            <person name="Pangilinan J."/>
            <person name="Park H.-J."/>
            <person name="Ramirez L."/>
            <person name="Alfaro M."/>
            <person name="Sun H."/>
            <person name="Tritt A."/>
            <person name="Yoshinaga Y."/>
            <person name="Zwiers L.-H."/>
            <person name="Turgeon B."/>
            <person name="Goodwin S."/>
            <person name="Spatafora J."/>
            <person name="Crous P."/>
            <person name="Grigoriev I."/>
        </authorList>
    </citation>
    <scope>NUCLEOTIDE SEQUENCE</scope>
    <source>
        <strain evidence="4">CBS 122681</strain>
    </source>
</reference>
<sequence>MPSYLDLYDDETLQSRIDEKNGGLFEACPGRPELQLNCLSSSPSRSDVPSYALGHAIQDVQELQDLSNNEGPLQVYTIRHQNTWSTLDISETLFKGLLERYDVFQDFWGCVLAYGVKCVENEFDFPGCRFQSTPTSNGSNIFESCCVLRRAERNNRTLTKGQFPWSIRQTAVYHRRIPIERLGDERNIGYRSVFIIISPSEAFEKQMERLSTDKIDPQYAMSWQNIFRILVSDSMKGWQGYLAWMEREIKDHSNRLVFATIGPETTNLSVDFADRQALKRLEDRVTEVRIILQTKQDTLQQISQITRKISRHESCVDDAALNAIIERLDEYVTSGNTNQQRGEALQWRVDSVTKLLSDLLSYEDAFTLKDIGREAQAESKAMHELTEKSSKDASAVKTLTIISLVYLPITVVTNFFSSEFVHTTDTGNMQVSRSTWLLAVISLPLTLLTIACWWYWVYMRLGNLPVSPKLSLTGSSTLKVRLQDRLRSPFFRTRRSIAPDLERGSDNGPPEGCVPSPASRSYQMPGRGWSMETGSTKIG</sequence>
<dbReference type="Proteomes" id="UP000799324">
    <property type="component" value="Unassembled WGS sequence"/>
</dbReference>
<feature type="transmembrane region" description="Helical" evidence="2">
    <location>
        <begin position="436"/>
        <end position="457"/>
    </location>
</feature>
<dbReference type="Gene3D" id="1.20.58.340">
    <property type="entry name" value="Magnesium transport protein CorA, transmembrane region"/>
    <property type="match status" value="1"/>
</dbReference>
<evidence type="ECO:0000313" key="4">
    <source>
        <dbReference type="EMBL" id="KAF2652028.1"/>
    </source>
</evidence>
<keyword evidence="2" id="KW-1133">Transmembrane helix</keyword>
<dbReference type="Pfam" id="PF26616">
    <property type="entry name" value="CorA-like"/>
    <property type="match status" value="1"/>
</dbReference>
<evidence type="ECO:0000256" key="2">
    <source>
        <dbReference type="SAM" id="Phobius"/>
    </source>
</evidence>
<name>A0A6A6SZS0_9PLEO</name>
<evidence type="ECO:0000313" key="5">
    <source>
        <dbReference type="Proteomes" id="UP000799324"/>
    </source>
</evidence>
<dbReference type="InterPro" id="IPR058257">
    <property type="entry name" value="CorA-like_dom"/>
</dbReference>
<dbReference type="AlphaFoldDB" id="A0A6A6SZS0"/>
<feature type="transmembrane region" description="Helical" evidence="2">
    <location>
        <begin position="398"/>
        <end position="416"/>
    </location>
</feature>
<organism evidence="4 5">
    <name type="scientific">Lophiostoma macrostomum CBS 122681</name>
    <dbReference type="NCBI Taxonomy" id="1314788"/>
    <lineage>
        <taxon>Eukaryota</taxon>
        <taxon>Fungi</taxon>
        <taxon>Dikarya</taxon>
        <taxon>Ascomycota</taxon>
        <taxon>Pezizomycotina</taxon>
        <taxon>Dothideomycetes</taxon>
        <taxon>Pleosporomycetidae</taxon>
        <taxon>Pleosporales</taxon>
        <taxon>Lophiostomataceae</taxon>
        <taxon>Lophiostoma</taxon>
    </lineage>
</organism>
<keyword evidence="2" id="KW-0472">Membrane</keyword>
<feature type="region of interest" description="Disordered" evidence="1">
    <location>
        <begin position="499"/>
        <end position="539"/>
    </location>
</feature>
<dbReference type="EMBL" id="MU004411">
    <property type="protein sequence ID" value="KAF2652028.1"/>
    <property type="molecule type" value="Genomic_DNA"/>
</dbReference>
<evidence type="ECO:0000256" key="1">
    <source>
        <dbReference type="SAM" id="MobiDB-lite"/>
    </source>
</evidence>
<feature type="domain" description="CorA-like transporter" evidence="3">
    <location>
        <begin position="78"/>
        <end position="255"/>
    </location>
</feature>
<evidence type="ECO:0000259" key="3">
    <source>
        <dbReference type="Pfam" id="PF26616"/>
    </source>
</evidence>
<keyword evidence="2" id="KW-0812">Transmembrane</keyword>
<gene>
    <name evidence="4" type="ORF">K491DRAFT_760648</name>
</gene>